<reference evidence="3" key="1">
    <citation type="submission" date="2018-05" db="EMBL/GenBank/DDBJ databases">
        <title>Zavarzinia sp. HR-AS.</title>
        <authorList>
            <person name="Lee Y."/>
            <person name="Jeon C.O."/>
        </authorList>
    </citation>
    <scope>NUCLEOTIDE SEQUENCE [LARGE SCALE GENOMIC DNA]</scope>
    <source>
        <strain evidence="3">DSM 1231</strain>
    </source>
</reference>
<evidence type="ECO:0000313" key="3">
    <source>
        <dbReference type="Proteomes" id="UP000246077"/>
    </source>
</evidence>
<keyword evidence="3" id="KW-1185">Reference proteome</keyword>
<dbReference type="Proteomes" id="UP000246077">
    <property type="component" value="Unassembled WGS sequence"/>
</dbReference>
<proteinExistence type="predicted"/>
<dbReference type="Pfam" id="PF06048">
    <property type="entry name" value="DUF927"/>
    <property type="match status" value="1"/>
</dbReference>
<dbReference type="InterPro" id="IPR009270">
    <property type="entry name" value="DUF927"/>
</dbReference>
<comment type="caution">
    <text evidence="2">The sequence shown here is derived from an EMBL/GenBank/DDBJ whole genome shotgun (WGS) entry which is preliminary data.</text>
</comment>
<dbReference type="RefSeq" id="WP_109922477.1">
    <property type="nucleotide sequence ID" value="NZ_QGLF01000005.1"/>
</dbReference>
<name>A0A317DW83_9PROT</name>
<dbReference type="AlphaFoldDB" id="A0A317DW83"/>
<accession>A0A317DW83</accession>
<gene>
    <name evidence="2" type="ORF">DKG75_17565</name>
</gene>
<dbReference type="CDD" id="cd01029">
    <property type="entry name" value="TOPRIM_primases"/>
    <property type="match status" value="1"/>
</dbReference>
<sequence length="412" mass="45596">MTMNAMFAPLSADEIALAESPAPKAGEKLPIVPVPDDAPAMQFRHPKLGEPVKAWPYHDPEARLIGYVARFDYVDDAGKPAKDYLPITYCDLGKGRRAWRAKGIPEPRPLYRLPGIVTRADAPIIVAEGEKAADAAAILFPDMTATTPPHGAKSPHKADWSAVAGRTVIIATDNDEAGQQFGDKVCELARATGASAVLHLPPDRLGAWIWMDGEKTLREGVIPKGWDIADAIEEGWTAEAVAKLKSDPAFLPIYRDAEERETLRRVAAGEPEELTRWPFRVVANGVEKRIERADKETGIITIEWKWFCSLLEVVAETRSTESEDWGRLLRVTDRDGRTKEWSMPMRLLAGDGTAYREHLLSLGMIMAPGRFARDALHEYISTARPDTKARCVNRLGWGGRAFVLPRQTFGDN</sequence>
<dbReference type="Gene3D" id="3.40.1360.10">
    <property type="match status" value="1"/>
</dbReference>
<protein>
    <recommendedName>
        <fullName evidence="1">DUF927 domain-containing protein</fullName>
    </recommendedName>
</protein>
<evidence type="ECO:0000313" key="2">
    <source>
        <dbReference type="EMBL" id="PWR18791.1"/>
    </source>
</evidence>
<evidence type="ECO:0000259" key="1">
    <source>
        <dbReference type="Pfam" id="PF06048"/>
    </source>
</evidence>
<organism evidence="2 3">
    <name type="scientific">Zavarzinia compransoris</name>
    <dbReference type="NCBI Taxonomy" id="1264899"/>
    <lineage>
        <taxon>Bacteria</taxon>
        <taxon>Pseudomonadati</taxon>
        <taxon>Pseudomonadota</taxon>
        <taxon>Alphaproteobacteria</taxon>
        <taxon>Rhodospirillales</taxon>
        <taxon>Zavarziniaceae</taxon>
        <taxon>Zavarzinia</taxon>
    </lineage>
</organism>
<dbReference type="InterPro" id="IPR034154">
    <property type="entry name" value="TOPRIM_DnaG/twinkle"/>
</dbReference>
<feature type="domain" description="DUF927" evidence="1">
    <location>
        <begin position="279"/>
        <end position="410"/>
    </location>
</feature>
<dbReference type="OrthoDB" id="784829at2"/>
<dbReference type="EMBL" id="QGLF01000005">
    <property type="protein sequence ID" value="PWR18791.1"/>
    <property type="molecule type" value="Genomic_DNA"/>
</dbReference>